<organism evidence="1 2">
    <name type="scientific">Undibacterium terreum</name>
    <dbReference type="NCBI Taxonomy" id="1224302"/>
    <lineage>
        <taxon>Bacteria</taxon>
        <taxon>Pseudomonadati</taxon>
        <taxon>Pseudomonadota</taxon>
        <taxon>Betaproteobacteria</taxon>
        <taxon>Burkholderiales</taxon>
        <taxon>Oxalobacteraceae</taxon>
        <taxon>Undibacterium</taxon>
    </lineage>
</organism>
<comment type="caution">
    <text evidence="1">The sequence shown here is derived from an EMBL/GenBank/DDBJ whole genome shotgun (WGS) entry which is preliminary data.</text>
</comment>
<gene>
    <name evidence="1" type="ORF">GCM10011396_20500</name>
</gene>
<protein>
    <submittedName>
        <fullName evidence="1">Uncharacterized protein</fullName>
    </submittedName>
</protein>
<dbReference type="Proteomes" id="UP000637423">
    <property type="component" value="Unassembled WGS sequence"/>
</dbReference>
<reference evidence="1" key="2">
    <citation type="submission" date="2020-09" db="EMBL/GenBank/DDBJ databases">
        <authorList>
            <person name="Sun Q."/>
            <person name="Zhou Y."/>
        </authorList>
    </citation>
    <scope>NUCLEOTIDE SEQUENCE</scope>
    <source>
        <strain evidence="1">CGMCC 1.10998</strain>
    </source>
</reference>
<evidence type="ECO:0000313" key="1">
    <source>
        <dbReference type="EMBL" id="GGC73253.1"/>
    </source>
</evidence>
<reference evidence="1" key="1">
    <citation type="journal article" date="2014" name="Int. J. Syst. Evol. Microbiol.">
        <title>Complete genome sequence of Corynebacterium casei LMG S-19264T (=DSM 44701T), isolated from a smear-ripened cheese.</title>
        <authorList>
            <consortium name="US DOE Joint Genome Institute (JGI-PGF)"/>
            <person name="Walter F."/>
            <person name="Albersmeier A."/>
            <person name="Kalinowski J."/>
            <person name="Ruckert C."/>
        </authorList>
    </citation>
    <scope>NUCLEOTIDE SEQUENCE</scope>
    <source>
        <strain evidence="1">CGMCC 1.10998</strain>
    </source>
</reference>
<dbReference type="AlphaFoldDB" id="A0A916UI54"/>
<name>A0A916UI54_9BURK</name>
<accession>A0A916UI54</accession>
<keyword evidence="2" id="KW-1185">Reference proteome</keyword>
<proteinExistence type="predicted"/>
<sequence length="57" mass="6441">MRKSSDKSDSKVVNRGVLIVGDWLMGVNPLEINPFIYTGVAWQTRIITDARDFVCVE</sequence>
<dbReference type="EMBL" id="BMED01000002">
    <property type="protein sequence ID" value="GGC73253.1"/>
    <property type="molecule type" value="Genomic_DNA"/>
</dbReference>
<evidence type="ECO:0000313" key="2">
    <source>
        <dbReference type="Proteomes" id="UP000637423"/>
    </source>
</evidence>